<name>A0A9W9MUG9_9EURO</name>
<dbReference type="OrthoDB" id="4473293at2759"/>
<keyword evidence="2" id="KW-1185">Reference proteome</keyword>
<reference evidence="1" key="1">
    <citation type="submission" date="2022-11" db="EMBL/GenBank/DDBJ databases">
        <authorList>
            <person name="Petersen C."/>
        </authorList>
    </citation>
    <scope>NUCLEOTIDE SEQUENCE</scope>
    <source>
        <strain evidence="1">IBT 20477</strain>
    </source>
</reference>
<reference evidence="1" key="2">
    <citation type="journal article" date="2023" name="IMA Fungus">
        <title>Comparative genomic study of the Penicillium genus elucidates a diverse pangenome and 15 lateral gene transfer events.</title>
        <authorList>
            <person name="Petersen C."/>
            <person name="Sorensen T."/>
            <person name="Nielsen M.R."/>
            <person name="Sondergaard T.E."/>
            <person name="Sorensen J.L."/>
            <person name="Fitzpatrick D.A."/>
            <person name="Frisvad J.C."/>
            <person name="Nielsen K.L."/>
        </authorList>
    </citation>
    <scope>NUCLEOTIDE SEQUENCE</scope>
    <source>
        <strain evidence="1">IBT 20477</strain>
    </source>
</reference>
<dbReference type="Proteomes" id="UP001150942">
    <property type="component" value="Unassembled WGS sequence"/>
</dbReference>
<evidence type="ECO:0000313" key="1">
    <source>
        <dbReference type="EMBL" id="KAJ5207721.1"/>
    </source>
</evidence>
<protein>
    <submittedName>
        <fullName evidence="1">Uncharacterized protein</fullName>
    </submittedName>
</protein>
<dbReference type="EMBL" id="JAPQKQ010000002">
    <property type="protein sequence ID" value="KAJ5207721.1"/>
    <property type="molecule type" value="Genomic_DNA"/>
</dbReference>
<organism evidence="1 2">
    <name type="scientific">Penicillium cf. viridicatum</name>
    <dbReference type="NCBI Taxonomy" id="2972119"/>
    <lineage>
        <taxon>Eukaryota</taxon>
        <taxon>Fungi</taxon>
        <taxon>Dikarya</taxon>
        <taxon>Ascomycota</taxon>
        <taxon>Pezizomycotina</taxon>
        <taxon>Eurotiomycetes</taxon>
        <taxon>Eurotiomycetidae</taxon>
        <taxon>Eurotiales</taxon>
        <taxon>Aspergillaceae</taxon>
        <taxon>Penicillium</taxon>
    </lineage>
</organism>
<gene>
    <name evidence="1" type="ORF">N7449_002100</name>
</gene>
<accession>A0A9W9MUG9</accession>
<sequence length="158" mass="17622">MVYKFIIAVLFAVICRKLVSTPKRYNLFPVWATIEVAIASYILRGNGPGRLIFSSLRRYRGSLFGITSTHQILVNLPGLDRFMSQSSHTLSAEPVQYTLFTRVFGGIASPELKKKPESSWKDLLAPIERLFLNDAAATAAIEKACVPQKAASFVSFFF</sequence>
<evidence type="ECO:0000313" key="2">
    <source>
        <dbReference type="Proteomes" id="UP001150942"/>
    </source>
</evidence>
<dbReference type="AlphaFoldDB" id="A0A9W9MUG9"/>
<comment type="caution">
    <text evidence="1">The sequence shown here is derived from an EMBL/GenBank/DDBJ whole genome shotgun (WGS) entry which is preliminary data.</text>
</comment>
<proteinExistence type="predicted"/>